<dbReference type="GO" id="GO:0006508">
    <property type="term" value="P:proteolysis"/>
    <property type="evidence" value="ECO:0007669"/>
    <property type="project" value="InterPro"/>
</dbReference>
<dbReference type="EMBL" id="DMAN01000279">
    <property type="protein sequence ID" value="HAE27954.1"/>
    <property type="molecule type" value="Genomic_DNA"/>
</dbReference>
<evidence type="ECO:0000313" key="5">
    <source>
        <dbReference type="Proteomes" id="UP000259610"/>
    </source>
</evidence>
<proteinExistence type="predicted"/>
<dbReference type="AlphaFoldDB" id="A0A3B9H122"/>
<accession>A0A3B9H122</accession>
<dbReference type="PANTHER" id="PTHR42776">
    <property type="entry name" value="SERINE PEPTIDASE S9 FAMILY MEMBER"/>
    <property type="match status" value="1"/>
</dbReference>
<feature type="non-terminal residue" evidence="4">
    <location>
        <position position="1"/>
    </location>
</feature>
<evidence type="ECO:0000256" key="2">
    <source>
        <dbReference type="SAM" id="MobiDB-lite"/>
    </source>
</evidence>
<protein>
    <recommendedName>
        <fullName evidence="3">Peptidase S9 prolyl oligopeptidase catalytic domain-containing protein</fullName>
    </recommendedName>
</protein>
<gene>
    <name evidence="4" type="ORF">DCG58_12395</name>
</gene>
<feature type="region of interest" description="Disordered" evidence="2">
    <location>
        <begin position="77"/>
        <end position="109"/>
    </location>
</feature>
<dbReference type="Gene3D" id="3.40.50.1820">
    <property type="entry name" value="alpha/beta hydrolase"/>
    <property type="match status" value="1"/>
</dbReference>
<dbReference type="PANTHER" id="PTHR42776:SF27">
    <property type="entry name" value="DIPEPTIDYL PEPTIDASE FAMILY MEMBER 6"/>
    <property type="match status" value="1"/>
</dbReference>
<comment type="caution">
    <text evidence="4">The sequence shown here is derived from an EMBL/GenBank/DDBJ whole genome shotgun (WGS) entry which is preliminary data.</text>
</comment>
<reference evidence="4 5" key="1">
    <citation type="journal article" date="2018" name="Nat. Biotechnol.">
        <title>A standardized bacterial taxonomy based on genome phylogeny substantially revises the tree of life.</title>
        <authorList>
            <person name="Parks D.H."/>
            <person name="Chuvochina M."/>
            <person name="Waite D.W."/>
            <person name="Rinke C."/>
            <person name="Skarshewski A."/>
            <person name="Chaumeil P.A."/>
            <person name="Hugenholtz P."/>
        </authorList>
    </citation>
    <scope>NUCLEOTIDE SEQUENCE [LARGE SCALE GENOMIC DNA]</scope>
    <source>
        <strain evidence="4">UBA8733</strain>
    </source>
</reference>
<dbReference type="Proteomes" id="UP000259610">
    <property type="component" value="Unassembled WGS sequence"/>
</dbReference>
<name>A0A3B9H122_9PROT</name>
<evidence type="ECO:0000259" key="3">
    <source>
        <dbReference type="Pfam" id="PF00326"/>
    </source>
</evidence>
<evidence type="ECO:0000313" key="4">
    <source>
        <dbReference type="EMBL" id="HAE27954.1"/>
    </source>
</evidence>
<dbReference type="Pfam" id="PF00326">
    <property type="entry name" value="Peptidase_S9"/>
    <property type="match status" value="2"/>
</dbReference>
<sequence>VLLTQGLERVSPQLLGAGRTDVRVLSPDGVYLASPAHPPKRLMPVLEDGVYAVPHEIVPEHGWSGEFRFGSGERLAATDPRPRPVSVRRRNGDDSAVRFTGSGGKGDTPTEIETGVSGARLLAASAPASAALVTRRVGSATDLLLLQKSRAPQSLARINDGLDLTLPVADASIRYQLSDPEGGMPDRTMDGCLSLPPDYEAGRRYPVILDIYPVGLPGRCRHVRDMPRPEALASDLWTSLGFIYFRPAMPLDFARTNESPIGGMPDLAEQSARALVGQGYADPDRIVLLGISQGAVTALYISARSDRFAAVIAMNGWSDFLSHYFGARGIATYLHLDQNGGDNRWRYDCVGEGAQNRCPFGFGETPFEHPDAYAETSPVVLASRIDIPVLLVHSDMDYISMSQFDEMFGALYRAGKEARYVRYWGEGHTPSSPANIRDLWRRMGSFLAECGIRPEKPAMKTGK</sequence>
<feature type="domain" description="Peptidase S9 prolyl oligopeptidase catalytic" evidence="3">
    <location>
        <begin position="271"/>
        <end position="326"/>
    </location>
</feature>
<dbReference type="GO" id="GO:0004252">
    <property type="term" value="F:serine-type endopeptidase activity"/>
    <property type="evidence" value="ECO:0007669"/>
    <property type="project" value="TreeGrafter"/>
</dbReference>
<dbReference type="SUPFAM" id="SSF53474">
    <property type="entry name" value="alpha/beta-Hydrolases"/>
    <property type="match status" value="1"/>
</dbReference>
<feature type="domain" description="Peptidase S9 prolyl oligopeptidase catalytic" evidence="3">
    <location>
        <begin position="365"/>
        <end position="450"/>
    </location>
</feature>
<keyword evidence="1" id="KW-0378">Hydrolase</keyword>
<organism evidence="4 5">
    <name type="scientific">Hyphomonas adhaerens</name>
    <dbReference type="NCBI Taxonomy" id="81029"/>
    <lineage>
        <taxon>Bacteria</taxon>
        <taxon>Pseudomonadati</taxon>
        <taxon>Pseudomonadota</taxon>
        <taxon>Alphaproteobacteria</taxon>
        <taxon>Hyphomonadales</taxon>
        <taxon>Hyphomonadaceae</taxon>
        <taxon>Hyphomonas</taxon>
    </lineage>
</organism>
<evidence type="ECO:0000256" key="1">
    <source>
        <dbReference type="ARBA" id="ARBA00022801"/>
    </source>
</evidence>
<dbReference type="InterPro" id="IPR001375">
    <property type="entry name" value="Peptidase_S9_cat"/>
</dbReference>
<dbReference type="InterPro" id="IPR029058">
    <property type="entry name" value="AB_hydrolase_fold"/>
</dbReference>